<evidence type="ECO:0000256" key="2">
    <source>
        <dbReference type="ARBA" id="ARBA00023015"/>
    </source>
</evidence>
<evidence type="ECO:0000256" key="4">
    <source>
        <dbReference type="ARBA" id="ARBA00023163"/>
    </source>
</evidence>
<evidence type="ECO:0000259" key="5">
    <source>
        <dbReference type="Pfam" id="PF04542"/>
    </source>
</evidence>
<dbReference type="InterPro" id="IPR036388">
    <property type="entry name" value="WH-like_DNA-bd_sf"/>
</dbReference>
<comment type="caution">
    <text evidence="7">The sequence shown here is derived from an EMBL/GenBank/DDBJ whole genome shotgun (WGS) entry which is preliminary data.</text>
</comment>
<dbReference type="NCBIfam" id="TIGR02937">
    <property type="entry name" value="sigma70-ECF"/>
    <property type="match status" value="1"/>
</dbReference>
<dbReference type="InterPro" id="IPR014284">
    <property type="entry name" value="RNA_pol_sigma-70_dom"/>
</dbReference>
<feature type="domain" description="RNA polymerase sigma-70 region 2" evidence="5">
    <location>
        <begin position="29"/>
        <end position="90"/>
    </location>
</feature>
<dbReference type="Gene3D" id="1.10.1740.10">
    <property type="match status" value="1"/>
</dbReference>
<dbReference type="InterPro" id="IPR007627">
    <property type="entry name" value="RNA_pol_sigma70_r2"/>
</dbReference>
<evidence type="ECO:0000313" key="8">
    <source>
        <dbReference type="Proteomes" id="UP001595792"/>
    </source>
</evidence>
<dbReference type="PANTHER" id="PTHR43133:SF46">
    <property type="entry name" value="RNA POLYMERASE SIGMA-70 FACTOR ECF SUBFAMILY"/>
    <property type="match status" value="1"/>
</dbReference>
<evidence type="ECO:0000313" key="7">
    <source>
        <dbReference type="EMBL" id="MFC4197391.1"/>
    </source>
</evidence>
<dbReference type="InterPro" id="IPR039425">
    <property type="entry name" value="RNA_pol_sigma-70-like"/>
</dbReference>
<evidence type="ECO:0000259" key="6">
    <source>
        <dbReference type="Pfam" id="PF08281"/>
    </source>
</evidence>
<comment type="similarity">
    <text evidence="1">Belongs to the sigma-70 factor family. ECF subfamily.</text>
</comment>
<dbReference type="SUPFAM" id="SSF88659">
    <property type="entry name" value="Sigma3 and sigma4 domains of RNA polymerase sigma factors"/>
    <property type="match status" value="1"/>
</dbReference>
<organism evidence="7 8">
    <name type="scientific">Pedobacter jamesrossensis</name>
    <dbReference type="NCBI Taxonomy" id="1908238"/>
    <lineage>
        <taxon>Bacteria</taxon>
        <taxon>Pseudomonadati</taxon>
        <taxon>Bacteroidota</taxon>
        <taxon>Sphingobacteriia</taxon>
        <taxon>Sphingobacteriales</taxon>
        <taxon>Sphingobacteriaceae</taxon>
        <taxon>Pedobacter</taxon>
    </lineage>
</organism>
<accession>A0ABV8NLX6</accession>
<gene>
    <name evidence="7" type="ORF">ACFOUY_11855</name>
</gene>
<name>A0ABV8NLX6_9SPHI</name>
<dbReference type="Proteomes" id="UP001595792">
    <property type="component" value="Unassembled WGS sequence"/>
</dbReference>
<dbReference type="Gene3D" id="1.10.10.10">
    <property type="entry name" value="Winged helix-like DNA-binding domain superfamily/Winged helix DNA-binding domain"/>
    <property type="match status" value="1"/>
</dbReference>
<dbReference type="InterPro" id="IPR013249">
    <property type="entry name" value="RNA_pol_sigma70_r4_t2"/>
</dbReference>
<feature type="domain" description="RNA polymerase sigma factor 70 region 4 type 2" evidence="6">
    <location>
        <begin position="128"/>
        <end position="178"/>
    </location>
</feature>
<evidence type="ECO:0000256" key="1">
    <source>
        <dbReference type="ARBA" id="ARBA00010641"/>
    </source>
</evidence>
<protein>
    <submittedName>
        <fullName evidence="7">RNA polymerase sigma-70 factor</fullName>
    </submittedName>
</protein>
<dbReference type="SUPFAM" id="SSF88946">
    <property type="entry name" value="Sigma2 domain of RNA polymerase sigma factors"/>
    <property type="match status" value="1"/>
</dbReference>
<proteinExistence type="inferred from homology"/>
<sequence length="204" mass="23726">MKQIIPDANEEVLWNAIKNGSEPAFKVIFDRYLPILLATARRYIKDESSCENLVQDIFLNIWLRKGSLDIKDFKSYFTASMRYQVYKELQGKNAKHRVFYTDESLENTQAHQPNEAEESFNVSELKKQINSYIQSLPKRCREIFLLSRKEHLSNSEIASRLSISKRSVENQITSALKYLRSNIKDYVPVNSTIVISVILLLTKD</sequence>
<keyword evidence="3" id="KW-0731">Sigma factor</keyword>
<dbReference type="EMBL" id="JBHSBY010000114">
    <property type="protein sequence ID" value="MFC4197391.1"/>
    <property type="molecule type" value="Genomic_DNA"/>
</dbReference>
<dbReference type="PANTHER" id="PTHR43133">
    <property type="entry name" value="RNA POLYMERASE ECF-TYPE SIGMA FACTO"/>
    <property type="match status" value="1"/>
</dbReference>
<keyword evidence="8" id="KW-1185">Reference proteome</keyword>
<keyword evidence="2" id="KW-0805">Transcription regulation</keyword>
<evidence type="ECO:0000256" key="3">
    <source>
        <dbReference type="ARBA" id="ARBA00023082"/>
    </source>
</evidence>
<dbReference type="Pfam" id="PF04542">
    <property type="entry name" value="Sigma70_r2"/>
    <property type="match status" value="1"/>
</dbReference>
<dbReference type="Pfam" id="PF08281">
    <property type="entry name" value="Sigma70_r4_2"/>
    <property type="match status" value="1"/>
</dbReference>
<reference evidence="8" key="1">
    <citation type="journal article" date="2019" name="Int. J. Syst. Evol. Microbiol.">
        <title>The Global Catalogue of Microorganisms (GCM) 10K type strain sequencing project: providing services to taxonomists for standard genome sequencing and annotation.</title>
        <authorList>
            <consortium name="The Broad Institute Genomics Platform"/>
            <consortium name="The Broad Institute Genome Sequencing Center for Infectious Disease"/>
            <person name="Wu L."/>
            <person name="Ma J."/>
        </authorList>
    </citation>
    <scope>NUCLEOTIDE SEQUENCE [LARGE SCALE GENOMIC DNA]</scope>
    <source>
        <strain evidence="8">CCM 8689</strain>
    </source>
</reference>
<dbReference type="NCBIfam" id="TIGR02985">
    <property type="entry name" value="Sig70_bacteroi1"/>
    <property type="match status" value="1"/>
</dbReference>
<dbReference type="InterPro" id="IPR013324">
    <property type="entry name" value="RNA_pol_sigma_r3/r4-like"/>
</dbReference>
<dbReference type="InterPro" id="IPR014327">
    <property type="entry name" value="RNA_pol_sigma70_bacteroid"/>
</dbReference>
<keyword evidence="4" id="KW-0804">Transcription</keyword>
<dbReference type="InterPro" id="IPR013325">
    <property type="entry name" value="RNA_pol_sigma_r2"/>
</dbReference>
<dbReference type="RefSeq" id="WP_378960871.1">
    <property type="nucleotide sequence ID" value="NZ_JBHRXC010000001.1"/>
</dbReference>